<keyword evidence="2" id="KW-0812">Transmembrane</keyword>
<dbReference type="OrthoDB" id="793334at2"/>
<protein>
    <submittedName>
        <fullName evidence="3">Uncharacterized protein</fullName>
    </submittedName>
</protein>
<accession>A0A1H7MSU7</accession>
<proteinExistence type="predicted"/>
<reference evidence="4" key="1">
    <citation type="submission" date="2016-10" db="EMBL/GenBank/DDBJ databases">
        <authorList>
            <person name="Varghese N."/>
            <person name="Submissions S."/>
        </authorList>
    </citation>
    <scope>NUCLEOTIDE SEQUENCE [LARGE SCALE GENOMIC DNA]</scope>
    <source>
        <strain evidence="4">Jip14</strain>
    </source>
</reference>
<dbReference type="EMBL" id="FNZR01000003">
    <property type="protein sequence ID" value="SEL14171.1"/>
    <property type="molecule type" value="Genomic_DNA"/>
</dbReference>
<name>A0A1H7MSU7_9SPHI</name>
<sequence>MRSGLLAIVCTVLFVWDASGQDEADQAKYELIRETINFLATDKAVSQDTAFRISCETLDYDCFKQQLSSKPIAGIDRWYDSWRSMAATDEAALVALRNQVFADIFERPGKGYRKQLAGYEGYISRIEGLLHPPVDEPMEQIATDTVPDSLLNLAESQSTYPEQLTDQNDNPEKEDTMIAYLALAIGIIALIIAARPILKKKEQQTPVHFGLPEQLDELAVRMKRLEQKIADSQIKDEAIASLTEIMESVEKRVVELENSSKV</sequence>
<evidence type="ECO:0000313" key="4">
    <source>
        <dbReference type="Proteomes" id="UP000198916"/>
    </source>
</evidence>
<evidence type="ECO:0000256" key="1">
    <source>
        <dbReference type="SAM" id="Coils"/>
    </source>
</evidence>
<keyword evidence="1" id="KW-0175">Coiled coil</keyword>
<keyword evidence="2" id="KW-0472">Membrane</keyword>
<dbReference type="RefSeq" id="WP_090605240.1">
    <property type="nucleotide sequence ID" value="NZ_FNZR01000003.1"/>
</dbReference>
<dbReference type="Proteomes" id="UP000198916">
    <property type="component" value="Unassembled WGS sequence"/>
</dbReference>
<evidence type="ECO:0000256" key="2">
    <source>
        <dbReference type="SAM" id="Phobius"/>
    </source>
</evidence>
<feature type="coiled-coil region" evidence="1">
    <location>
        <begin position="215"/>
        <end position="259"/>
    </location>
</feature>
<feature type="transmembrane region" description="Helical" evidence="2">
    <location>
        <begin position="177"/>
        <end position="198"/>
    </location>
</feature>
<keyword evidence="2" id="KW-1133">Transmembrane helix</keyword>
<keyword evidence="4" id="KW-1185">Reference proteome</keyword>
<evidence type="ECO:0000313" key="3">
    <source>
        <dbReference type="EMBL" id="SEL14171.1"/>
    </source>
</evidence>
<dbReference type="AlphaFoldDB" id="A0A1H7MSU7"/>
<gene>
    <name evidence="3" type="ORF">SAMN05421740_103630</name>
</gene>
<organism evidence="3 4">
    <name type="scientific">Parapedobacter koreensis</name>
    <dbReference type="NCBI Taxonomy" id="332977"/>
    <lineage>
        <taxon>Bacteria</taxon>
        <taxon>Pseudomonadati</taxon>
        <taxon>Bacteroidota</taxon>
        <taxon>Sphingobacteriia</taxon>
        <taxon>Sphingobacteriales</taxon>
        <taxon>Sphingobacteriaceae</taxon>
        <taxon>Parapedobacter</taxon>
    </lineage>
</organism>